<dbReference type="GO" id="GO:0003723">
    <property type="term" value="F:RNA binding"/>
    <property type="evidence" value="ECO:0007669"/>
    <property type="project" value="InterPro"/>
</dbReference>
<dbReference type="InterPro" id="IPR000477">
    <property type="entry name" value="RT_dom"/>
</dbReference>
<reference evidence="9 10" key="1">
    <citation type="submission" date="2016-11" db="EMBL/GenBank/DDBJ databases">
        <authorList>
            <person name="Jaros S."/>
            <person name="Januszkiewicz K."/>
            <person name="Wedrychowicz H."/>
        </authorList>
    </citation>
    <scope>NUCLEOTIDE SEQUENCE [LARGE SCALE GENOMIC DNA]</scope>
    <source>
        <strain evidence="9 10">DSM 15692</strain>
    </source>
</reference>
<dbReference type="Proteomes" id="UP000184128">
    <property type="component" value="Unassembled WGS sequence"/>
</dbReference>
<evidence type="ECO:0000256" key="1">
    <source>
        <dbReference type="ARBA" id="ARBA00022679"/>
    </source>
</evidence>
<dbReference type="GO" id="GO:0046872">
    <property type="term" value="F:metal ion binding"/>
    <property type="evidence" value="ECO:0007669"/>
    <property type="project" value="UniProtKB-KW"/>
</dbReference>
<keyword evidence="5 9" id="KW-0695">RNA-directed DNA polymerase</keyword>
<comment type="similarity">
    <text evidence="7">Belongs to the bacterial reverse transcriptase family.</text>
</comment>
<dbReference type="GO" id="GO:0003964">
    <property type="term" value="F:RNA-directed DNA polymerase activity"/>
    <property type="evidence" value="ECO:0007669"/>
    <property type="project" value="UniProtKB-KW"/>
</dbReference>
<keyword evidence="6" id="KW-0051">Antiviral defense</keyword>
<sequence length="322" mass="38242">MEFKEKFKQKIVQIKQWLDSLEAKADNYIWLQFILIIVRLCDFIKVISIIALVIKCFLRLSYILLPYLIEFIEFIETLASTFSYKRRSFFMDFTQSVLYGVSNKKYLSELLHLELKTLKNVDKYYTVYPFEKKTNGKTRELYNPSNEHKRALKRMTGMLNKIKFPSYLCGGIQNVSYVDNASRHLNKDYMLLLDIANFFPSTRDSYIYDFFYNSMSQPSDIAKILVNLVTAKVNNHRHLPQGYSTSPVLSFLSYHRMYQELYEYSLHNCFTFSAYYDDFTFSSNNFIHPNRRRDIIKIIEKYDFKVNSKKTKLVIGNHVSSP</sequence>
<evidence type="ECO:0000256" key="4">
    <source>
        <dbReference type="ARBA" id="ARBA00022842"/>
    </source>
</evidence>
<dbReference type="AlphaFoldDB" id="A0A1M4WZF4"/>
<dbReference type="GO" id="GO:0051607">
    <property type="term" value="P:defense response to virus"/>
    <property type="evidence" value="ECO:0007669"/>
    <property type="project" value="UniProtKB-KW"/>
</dbReference>
<dbReference type="PROSITE" id="PS50878">
    <property type="entry name" value="RT_POL"/>
    <property type="match status" value="1"/>
</dbReference>
<dbReference type="InterPro" id="IPR000123">
    <property type="entry name" value="Reverse_transcriptase_msDNA"/>
</dbReference>
<organism evidence="9 10">
    <name type="scientific">Atopostipes suicloacalis DSM 15692</name>
    <dbReference type="NCBI Taxonomy" id="1121025"/>
    <lineage>
        <taxon>Bacteria</taxon>
        <taxon>Bacillati</taxon>
        <taxon>Bacillota</taxon>
        <taxon>Bacilli</taxon>
        <taxon>Lactobacillales</taxon>
        <taxon>Carnobacteriaceae</taxon>
        <taxon>Atopostipes</taxon>
    </lineage>
</organism>
<dbReference type="CDD" id="cd03487">
    <property type="entry name" value="RT_Bac_retron_II"/>
    <property type="match status" value="1"/>
</dbReference>
<accession>A0A1M4WZF4</accession>
<evidence type="ECO:0000256" key="7">
    <source>
        <dbReference type="ARBA" id="ARBA00034120"/>
    </source>
</evidence>
<dbReference type="RefSeq" id="WP_073297986.1">
    <property type="nucleotide sequence ID" value="NZ_FQUF01000018.1"/>
</dbReference>
<evidence type="ECO:0000259" key="8">
    <source>
        <dbReference type="PROSITE" id="PS50878"/>
    </source>
</evidence>
<name>A0A1M4WZF4_9LACT</name>
<evidence type="ECO:0000313" key="10">
    <source>
        <dbReference type="Proteomes" id="UP000184128"/>
    </source>
</evidence>
<evidence type="ECO:0000256" key="6">
    <source>
        <dbReference type="ARBA" id="ARBA00023118"/>
    </source>
</evidence>
<proteinExistence type="inferred from homology"/>
<keyword evidence="3" id="KW-0479">Metal-binding</keyword>
<evidence type="ECO:0000256" key="3">
    <source>
        <dbReference type="ARBA" id="ARBA00022723"/>
    </source>
</evidence>
<gene>
    <name evidence="9" type="ORF">SAMN02745249_01306</name>
</gene>
<keyword evidence="10" id="KW-1185">Reference proteome</keyword>
<keyword evidence="2" id="KW-0548">Nucleotidyltransferase</keyword>
<protein>
    <submittedName>
        <fullName evidence="9">Reverse transcriptase (RNA-dependent DNA polymerase)</fullName>
    </submittedName>
</protein>
<evidence type="ECO:0000256" key="5">
    <source>
        <dbReference type="ARBA" id="ARBA00022918"/>
    </source>
</evidence>
<dbReference type="PRINTS" id="PR00866">
    <property type="entry name" value="RNADNAPOLMS"/>
</dbReference>
<dbReference type="InterPro" id="IPR043502">
    <property type="entry name" value="DNA/RNA_pol_sf"/>
</dbReference>
<evidence type="ECO:0000313" key="9">
    <source>
        <dbReference type="EMBL" id="SHE86352.1"/>
    </source>
</evidence>
<keyword evidence="4" id="KW-0460">Magnesium</keyword>
<dbReference type="Pfam" id="PF00078">
    <property type="entry name" value="RVT_1"/>
    <property type="match status" value="1"/>
</dbReference>
<dbReference type="EMBL" id="FQUF01000018">
    <property type="protein sequence ID" value="SHE86352.1"/>
    <property type="molecule type" value="Genomic_DNA"/>
</dbReference>
<evidence type="ECO:0000256" key="2">
    <source>
        <dbReference type="ARBA" id="ARBA00022695"/>
    </source>
</evidence>
<feature type="domain" description="Reverse transcriptase" evidence="8">
    <location>
        <begin position="111"/>
        <end position="322"/>
    </location>
</feature>
<dbReference type="SUPFAM" id="SSF56672">
    <property type="entry name" value="DNA/RNA polymerases"/>
    <property type="match status" value="1"/>
</dbReference>
<keyword evidence="1" id="KW-0808">Transferase</keyword>